<keyword evidence="3" id="KW-0732">Signal</keyword>
<dbReference type="AlphaFoldDB" id="A0A919GHB4"/>
<comment type="caution">
    <text evidence="6">The sequence shown here is derived from an EMBL/GenBank/DDBJ whole genome shotgun (WGS) entry which is preliminary data.</text>
</comment>
<evidence type="ECO:0000313" key="7">
    <source>
        <dbReference type="Proteomes" id="UP000603708"/>
    </source>
</evidence>
<accession>A0A919GHB4</accession>
<evidence type="ECO:0000259" key="5">
    <source>
        <dbReference type="Pfam" id="PF09375"/>
    </source>
</evidence>
<dbReference type="InterPro" id="IPR038352">
    <property type="entry name" value="Imelysin_sf"/>
</dbReference>
<proteinExistence type="inferred from homology"/>
<dbReference type="InterPro" id="IPR018976">
    <property type="entry name" value="Imelysin-like"/>
</dbReference>
<dbReference type="CDD" id="cd14656">
    <property type="entry name" value="Imelysin-like_EfeO"/>
    <property type="match status" value="1"/>
</dbReference>
<evidence type="ECO:0000256" key="2">
    <source>
        <dbReference type="ARBA" id="ARBA00005989"/>
    </source>
</evidence>
<feature type="domain" description="Imelysin-like" evidence="5">
    <location>
        <begin position="238"/>
        <end position="448"/>
    </location>
</feature>
<dbReference type="PANTHER" id="PTHR39192:SF1">
    <property type="entry name" value="IRON UPTAKE SYSTEM COMPONENT EFEO"/>
    <property type="match status" value="1"/>
</dbReference>
<name>A0A919GHB4_9ACTN</name>
<evidence type="ECO:0000256" key="1">
    <source>
        <dbReference type="ARBA" id="ARBA00004196"/>
    </source>
</evidence>
<dbReference type="PANTHER" id="PTHR39192">
    <property type="entry name" value="IRON UPTAKE SYSTEM COMPONENT EFEO"/>
    <property type="match status" value="1"/>
</dbReference>
<comment type="similarity">
    <text evidence="2">Belongs to the EfeM/EfeO family.</text>
</comment>
<organism evidence="6 7">
    <name type="scientific">Streptomyces sulfonofaciens</name>
    <dbReference type="NCBI Taxonomy" id="68272"/>
    <lineage>
        <taxon>Bacteria</taxon>
        <taxon>Bacillati</taxon>
        <taxon>Actinomycetota</taxon>
        <taxon>Actinomycetes</taxon>
        <taxon>Kitasatosporales</taxon>
        <taxon>Streptomycetaceae</taxon>
        <taxon>Streptomyces</taxon>
    </lineage>
</organism>
<reference evidence="6" key="1">
    <citation type="journal article" date="2014" name="Int. J. Syst. Evol. Microbiol.">
        <title>Complete genome sequence of Corynebacterium casei LMG S-19264T (=DSM 44701T), isolated from a smear-ripened cheese.</title>
        <authorList>
            <consortium name="US DOE Joint Genome Institute (JGI-PGF)"/>
            <person name="Walter F."/>
            <person name="Albersmeier A."/>
            <person name="Kalinowski J."/>
            <person name="Ruckert C."/>
        </authorList>
    </citation>
    <scope>NUCLEOTIDE SEQUENCE</scope>
    <source>
        <strain evidence="6">JCM 5069</strain>
    </source>
</reference>
<comment type="subcellular location">
    <subcellularLocation>
        <location evidence="1">Cell envelope</location>
    </subcellularLocation>
</comment>
<gene>
    <name evidence="6" type="ORF">GCM10018793_50070</name>
</gene>
<dbReference type="Proteomes" id="UP000603708">
    <property type="component" value="Unassembled WGS sequence"/>
</dbReference>
<dbReference type="InterPro" id="IPR034981">
    <property type="entry name" value="Imelysin-like_EfeO/Algp7"/>
</dbReference>
<dbReference type="Pfam" id="PF09375">
    <property type="entry name" value="Peptidase_M75"/>
    <property type="match status" value="1"/>
</dbReference>
<dbReference type="InterPro" id="IPR050894">
    <property type="entry name" value="EfeM/EfeO_iron_uptake"/>
</dbReference>
<sequence length="477" mass="50688">MSGIPDGAHAVAPPKGWAAVDRLPGHARMVRGAGGARSWCGPGTRGARPAPDAGIRAWSYQPDVMREVGMAETPDEQPPGRRWWQGRGRWLPPALAVVVAGVAIGTVTLVSGPDGDKESAAEAGTGIDVSLGTCGRGWSRPHPGTQVFELHNTMDRPAEVHLVNARSGAVYGEVEGLAPGTTRPLRARLGAGTYRFRCLPDDAAAVTGPEVRIGGPAHGSGPAAVPVDQHDLIPPTLAYQKWVGGRMDDLAGATDTLRAKVRSGDLAAARSAWLTAHLLYERMGAAYGTFGDADQAINGTDAGLPGGVDDPGFTGFHRLEQGLWHGGTAAALRPVADRLAKDVHTLRTNWATERMDPLDLGLRAHEILENTLQFELTGRTDYGSGSNLATARANLDGTRAVLTRLRPLLRTRYPHLTALDASLGRLEKLLDAQHEDGRWTPLKDLSRPDRQHIDAATGDALERLADIAAICDVRRTA</sequence>
<evidence type="ECO:0000256" key="4">
    <source>
        <dbReference type="SAM" id="MobiDB-lite"/>
    </source>
</evidence>
<protein>
    <submittedName>
        <fullName evidence="6">Iron transporter</fullName>
    </submittedName>
</protein>
<feature type="region of interest" description="Disordered" evidence="4">
    <location>
        <begin position="33"/>
        <end position="54"/>
    </location>
</feature>
<evidence type="ECO:0000256" key="3">
    <source>
        <dbReference type="ARBA" id="ARBA00022729"/>
    </source>
</evidence>
<dbReference type="Gene3D" id="1.20.1420.20">
    <property type="entry name" value="M75 peptidase, HXXE motif"/>
    <property type="match status" value="1"/>
</dbReference>
<reference evidence="6" key="2">
    <citation type="submission" date="2020-09" db="EMBL/GenBank/DDBJ databases">
        <authorList>
            <person name="Sun Q."/>
            <person name="Ohkuma M."/>
        </authorList>
    </citation>
    <scope>NUCLEOTIDE SEQUENCE</scope>
    <source>
        <strain evidence="6">JCM 5069</strain>
    </source>
</reference>
<keyword evidence="7" id="KW-1185">Reference proteome</keyword>
<evidence type="ECO:0000313" key="6">
    <source>
        <dbReference type="EMBL" id="GHH84740.1"/>
    </source>
</evidence>
<dbReference type="GO" id="GO:0030313">
    <property type="term" value="C:cell envelope"/>
    <property type="evidence" value="ECO:0007669"/>
    <property type="project" value="UniProtKB-SubCell"/>
</dbReference>
<dbReference type="EMBL" id="BNCD01000016">
    <property type="protein sequence ID" value="GHH84740.1"/>
    <property type="molecule type" value="Genomic_DNA"/>
</dbReference>